<accession>A0ABY4IM18</accession>
<evidence type="ECO:0000313" key="1">
    <source>
        <dbReference type="EMBL" id="UPL13830.1"/>
    </source>
</evidence>
<dbReference type="EMBL" id="CP078077">
    <property type="protein sequence ID" value="UPL13830.1"/>
    <property type="molecule type" value="Genomic_DNA"/>
</dbReference>
<keyword evidence="2" id="KW-1185">Reference proteome</keyword>
<gene>
    <name evidence="1" type="ORF">KV396_04780</name>
</gene>
<organism evidence="1 2">
    <name type="scientific">Microbacterium galbinum</name>
    <dbReference type="NCBI Taxonomy" id="2851646"/>
    <lineage>
        <taxon>Bacteria</taxon>
        <taxon>Bacillati</taxon>
        <taxon>Actinomycetota</taxon>
        <taxon>Actinomycetes</taxon>
        <taxon>Micrococcales</taxon>
        <taxon>Microbacteriaceae</taxon>
        <taxon>Microbacterium</taxon>
    </lineage>
</organism>
<dbReference type="PROSITE" id="PS51257">
    <property type="entry name" value="PROKAR_LIPOPROTEIN"/>
    <property type="match status" value="1"/>
</dbReference>
<evidence type="ECO:0000313" key="2">
    <source>
        <dbReference type="Proteomes" id="UP000831963"/>
    </source>
</evidence>
<dbReference type="RefSeq" id="WP_247633710.1">
    <property type="nucleotide sequence ID" value="NZ_JAHWXL010000001.1"/>
</dbReference>
<reference evidence="1 2" key="1">
    <citation type="submission" date="2021-06" db="EMBL/GenBank/DDBJ databases">
        <title>Genome-based taxonomic framework of Microbacterium strains isolated from marine environment, the description of four new species and reclassification of four preexisting species.</title>
        <authorList>
            <person name="Lee S.D."/>
            <person name="Kim S.-M."/>
            <person name="Byeon Y.-S."/>
            <person name="Yang H.L."/>
            <person name="Kim I.S."/>
        </authorList>
    </citation>
    <scope>NUCLEOTIDE SEQUENCE [LARGE SCALE GENOMIC DNA]</scope>
    <source>
        <strain evidence="1 2">SSW1-36</strain>
    </source>
</reference>
<protein>
    <submittedName>
        <fullName evidence="1">Uncharacterized protein</fullName>
    </submittedName>
</protein>
<dbReference type="Proteomes" id="UP000831963">
    <property type="component" value="Chromosome"/>
</dbReference>
<name>A0ABY4IM18_9MICO</name>
<sequence length="223" mass="24697">MGDPSMRSTAIKRIASLTLAVIGVITMTGCTATEPAPSGQPLFDEAEANYLRYRGFVNDLQSTLSTDAWTIGQIGVYGMQPVECDANQYRFDLNRSIALDGTQREEYADTVETFFTGHDMSPRRSVLGRDDQEGQLIQITVRDQGDFSLLLVEIRRDGQLRIAAETTCWPGDRNELSRLIFHGERLGEGYLPIDTESPTDPLFFGITPGDPQFVRESSPTPAP</sequence>
<proteinExistence type="predicted"/>